<name>A0A8J6M9T1_9FIRM</name>
<comment type="caution">
    <text evidence="1">The sequence shown here is derived from an EMBL/GenBank/DDBJ whole genome shotgun (WGS) entry which is preliminary data.</text>
</comment>
<dbReference type="AlphaFoldDB" id="A0A8J6M9T1"/>
<dbReference type="RefSeq" id="WP_186907344.1">
    <property type="nucleotide sequence ID" value="NZ_JACOPP010000007.1"/>
</dbReference>
<evidence type="ECO:0000313" key="2">
    <source>
        <dbReference type="Proteomes" id="UP000661435"/>
    </source>
</evidence>
<keyword evidence="2" id="KW-1185">Reference proteome</keyword>
<sequence>MDNGRKEKNKRAVFKKSLEIVLFGVWKGGKAKFQGASPQNRLIDQSFAAAIEQNAQKEACIKKIGIIDA</sequence>
<protein>
    <submittedName>
        <fullName evidence="1">Uncharacterized protein</fullName>
    </submittedName>
</protein>
<gene>
    <name evidence="1" type="ORF">H8S57_06860</name>
</gene>
<organism evidence="1 2">
    <name type="scientific">Lawsonibacter hominis</name>
    <dbReference type="NCBI Taxonomy" id="2763053"/>
    <lineage>
        <taxon>Bacteria</taxon>
        <taxon>Bacillati</taxon>
        <taxon>Bacillota</taxon>
        <taxon>Clostridia</taxon>
        <taxon>Eubacteriales</taxon>
        <taxon>Oscillospiraceae</taxon>
        <taxon>Lawsonibacter</taxon>
    </lineage>
</organism>
<reference evidence="1" key="1">
    <citation type="submission" date="2020-08" db="EMBL/GenBank/DDBJ databases">
        <title>Genome public.</title>
        <authorList>
            <person name="Liu C."/>
            <person name="Sun Q."/>
        </authorList>
    </citation>
    <scope>NUCLEOTIDE SEQUENCE</scope>
    <source>
        <strain evidence="1">NSJ-51</strain>
    </source>
</reference>
<evidence type="ECO:0000313" key="1">
    <source>
        <dbReference type="EMBL" id="MBC5733445.1"/>
    </source>
</evidence>
<dbReference type="EMBL" id="JACOPP010000007">
    <property type="protein sequence ID" value="MBC5733445.1"/>
    <property type="molecule type" value="Genomic_DNA"/>
</dbReference>
<proteinExistence type="predicted"/>
<accession>A0A8J6M9T1</accession>
<dbReference type="Proteomes" id="UP000661435">
    <property type="component" value="Unassembled WGS sequence"/>
</dbReference>